<evidence type="ECO:0000313" key="1">
    <source>
        <dbReference type="EMBL" id="OJI80115.1"/>
    </source>
</evidence>
<proteinExistence type="predicted"/>
<keyword evidence="2" id="KW-1185">Reference proteome</keyword>
<name>A0A1L9MTB3_ASPTC</name>
<evidence type="ECO:0000313" key="2">
    <source>
        <dbReference type="Proteomes" id="UP000184304"/>
    </source>
</evidence>
<protein>
    <submittedName>
        <fullName evidence="1">Uncharacterized protein</fullName>
    </submittedName>
</protein>
<dbReference type="EMBL" id="KV878207">
    <property type="protein sequence ID" value="OJI80115.1"/>
    <property type="molecule type" value="Genomic_DNA"/>
</dbReference>
<gene>
    <name evidence="1" type="ORF">ASPTUDRAFT_840390</name>
</gene>
<reference evidence="2" key="1">
    <citation type="journal article" date="2017" name="Genome Biol.">
        <title>Comparative genomics reveals high biological diversity and specific adaptations in the industrially and medically important fungal genus Aspergillus.</title>
        <authorList>
            <person name="de Vries R.P."/>
            <person name="Riley R."/>
            <person name="Wiebenga A."/>
            <person name="Aguilar-Osorio G."/>
            <person name="Amillis S."/>
            <person name="Uchima C.A."/>
            <person name="Anderluh G."/>
            <person name="Asadollahi M."/>
            <person name="Askin M."/>
            <person name="Barry K."/>
            <person name="Battaglia E."/>
            <person name="Bayram O."/>
            <person name="Benocci T."/>
            <person name="Braus-Stromeyer S.A."/>
            <person name="Caldana C."/>
            <person name="Canovas D."/>
            <person name="Cerqueira G.C."/>
            <person name="Chen F."/>
            <person name="Chen W."/>
            <person name="Choi C."/>
            <person name="Clum A."/>
            <person name="Dos Santos R.A."/>
            <person name="Damasio A.R."/>
            <person name="Diallinas G."/>
            <person name="Emri T."/>
            <person name="Fekete E."/>
            <person name="Flipphi M."/>
            <person name="Freyberg S."/>
            <person name="Gallo A."/>
            <person name="Gournas C."/>
            <person name="Habgood R."/>
            <person name="Hainaut M."/>
            <person name="Harispe M.L."/>
            <person name="Henrissat B."/>
            <person name="Hilden K.S."/>
            <person name="Hope R."/>
            <person name="Hossain A."/>
            <person name="Karabika E."/>
            <person name="Karaffa L."/>
            <person name="Karanyi Z."/>
            <person name="Krasevec N."/>
            <person name="Kuo A."/>
            <person name="Kusch H."/>
            <person name="LaButti K."/>
            <person name="Lagendijk E.L."/>
            <person name="Lapidus A."/>
            <person name="Levasseur A."/>
            <person name="Lindquist E."/>
            <person name="Lipzen A."/>
            <person name="Logrieco A.F."/>
            <person name="MacCabe A."/>
            <person name="Maekelae M.R."/>
            <person name="Malavazi I."/>
            <person name="Melin P."/>
            <person name="Meyer V."/>
            <person name="Mielnichuk N."/>
            <person name="Miskei M."/>
            <person name="Molnar A.P."/>
            <person name="Mule G."/>
            <person name="Ngan C.Y."/>
            <person name="Orejas M."/>
            <person name="Orosz E."/>
            <person name="Ouedraogo J.P."/>
            <person name="Overkamp K.M."/>
            <person name="Park H.-S."/>
            <person name="Perrone G."/>
            <person name="Piumi F."/>
            <person name="Punt P.J."/>
            <person name="Ram A.F."/>
            <person name="Ramon A."/>
            <person name="Rauscher S."/>
            <person name="Record E."/>
            <person name="Riano-Pachon D.M."/>
            <person name="Robert V."/>
            <person name="Roehrig J."/>
            <person name="Ruller R."/>
            <person name="Salamov A."/>
            <person name="Salih N.S."/>
            <person name="Samson R.A."/>
            <person name="Sandor E."/>
            <person name="Sanguinetti M."/>
            <person name="Schuetze T."/>
            <person name="Sepcic K."/>
            <person name="Shelest E."/>
            <person name="Sherlock G."/>
            <person name="Sophianopoulou V."/>
            <person name="Squina F.M."/>
            <person name="Sun H."/>
            <person name="Susca A."/>
            <person name="Todd R.B."/>
            <person name="Tsang A."/>
            <person name="Unkles S.E."/>
            <person name="van de Wiele N."/>
            <person name="van Rossen-Uffink D."/>
            <person name="Oliveira J.V."/>
            <person name="Vesth T.C."/>
            <person name="Visser J."/>
            <person name="Yu J.-H."/>
            <person name="Zhou M."/>
            <person name="Andersen M.R."/>
            <person name="Archer D.B."/>
            <person name="Baker S.E."/>
            <person name="Benoit I."/>
            <person name="Brakhage A.A."/>
            <person name="Braus G.H."/>
            <person name="Fischer R."/>
            <person name="Frisvad J.C."/>
            <person name="Goldman G.H."/>
            <person name="Houbraken J."/>
            <person name="Oakley B."/>
            <person name="Pocsi I."/>
            <person name="Scazzocchio C."/>
            <person name="Seiboth B."/>
            <person name="vanKuyk P.A."/>
            <person name="Wortman J."/>
            <person name="Dyer P.S."/>
            <person name="Grigoriev I.V."/>
        </authorList>
    </citation>
    <scope>NUCLEOTIDE SEQUENCE [LARGE SCALE GENOMIC DNA]</scope>
    <source>
        <strain evidence="2">CBS 134.48</strain>
    </source>
</reference>
<dbReference type="Proteomes" id="UP000184304">
    <property type="component" value="Unassembled WGS sequence"/>
</dbReference>
<dbReference type="VEuPathDB" id="FungiDB:ASPTUDRAFT_840390"/>
<organism evidence="1 2">
    <name type="scientific">Aspergillus tubingensis (strain CBS 134.48)</name>
    <dbReference type="NCBI Taxonomy" id="767770"/>
    <lineage>
        <taxon>Eukaryota</taxon>
        <taxon>Fungi</taxon>
        <taxon>Dikarya</taxon>
        <taxon>Ascomycota</taxon>
        <taxon>Pezizomycotina</taxon>
        <taxon>Eurotiomycetes</taxon>
        <taxon>Eurotiomycetidae</taxon>
        <taxon>Eurotiales</taxon>
        <taxon>Aspergillaceae</taxon>
        <taxon>Aspergillus</taxon>
        <taxon>Aspergillus subgen. Circumdati</taxon>
    </lineage>
</organism>
<dbReference type="AlphaFoldDB" id="A0A1L9MTB3"/>
<accession>A0A1L9MTB3</accession>
<sequence length="180" mass="20317">MPFAGRVFRPSSAGCSDGKAPRWVLKASIHHTASPRGSVGRWRKMKFLGSRDCQALFKELSSLEQIGLFMYFGQSKCNSRASDDRLKPTLQEVGPTLMRYCREGNPLVLLMQRRRGQSRSAYHESDWTRHIARIRAMFLGGLSCRHGMISSASISYSKKARITRPASNLLDLLSHKPFLT</sequence>